<dbReference type="STRING" id="446471.Xcel_1043"/>
<evidence type="ECO:0000256" key="1">
    <source>
        <dbReference type="SAM" id="MobiDB-lite"/>
    </source>
</evidence>
<proteinExistence type="predicted"/>
<evidence type="ECO:0000256" key="3">
    <source>
        <dbReference type="SAM" id="SignalP"/>
    </source>
</evidence>
<feature type="compositionally biased region" description="Basic and acidic residues" evidence="1">
    <location>
        <begin position="117"/>
        <end position="128"/>
    </location>
</feature>
<protein>
    <recommendedName>
        <fullName evidence="4">DUF4349 domain-containing protein</fullName>
    </recommendedName>
</protein>
<reference evidence="6" key="1">
    <citation type="submission" date="2009-11" db="EMBL/GenBank/DDBJ databases">
        <title>The complete chromosome of Xylanimonas cellulosilytica DSM 15894.</title>
        <authorList>
            <consortium name="US DOE Joint Genome Institute (JGI-PGF)"/>
            <person name="Lucas S."/>
            <person name="Copeland A."/>
            <person name="Lapidus A."/>
            <person name="Glavina del Rio T."/>
            <person name="Dalin E."/>
            <person name="Tice H."/>
            <person name="Bruce D."/>
            <person name="Goodwin L."/>
            <person name="Pitluck S."/>
            <person name="Kyrpides N."/>
            <person name="Mavromatis K."/>
            <person name="Ivanova N."/>
            <person name="Mikhailova N."/>
            <person name="Foster B."/>
            <person name="Clum A."/>
            <person name="Brettin T."/>
            <person name="Detter J.C."/>
            <person name="Han C."/>
            <person name="Larimer F."/>
            <person name="Land M."/>
            <person name="Hauser L."/>
            <person name="Markowitz V."/>
            <person name="Cheng J.F."/>
            <person name="Hugenholtz P."/>
            <person name="Woyke T."/>
            <person name="Wu D."/>
            <person name="Gehrich-Schroeter G."/>
            <person name="Schneider S."/>
            <person name="Pukall S.R."/>
            <person name="Klenk H.P."/>
            <person name="Eisen J.A."/>
        </authorList>
    </citation>
    <scope>NUCLEOTIDE SEQUENCE [LARGE SCALE GENOMIC DNA]</scope>
    <source>
        <strain evidence="6">DSM 15894 / CECT 5975 / LMG 20990 / XIL07</strain>
    </source>
</reference>
<dbReference type="Proteomes" id="UP000002255">
    <property type="component" value="Chromosome"/>
</dbReference>
<dbReference type="HOGENOM" id="CLU_046535_0_0_11"/>
<evidence type="ECO:0000313" key="5">
    <source>
        <dbReference type="EMBL" id="ACZ30074.1"/>
    </source>
</evidence>
<reference evidence="5 6" key="2">
    <citation type="journal article" date="2010" name="Stand. Genomic Sci.">
        <title>Complete genome sequence of Xylanimonas cellulosilytica type strain (XIL07).</title>
        <authorList>
            <person name="Foster B."/>
            <person name="Pukall R."/>
            <person name="Abt B."/>
            <person name="Nolan M."/>
            <person name="Glavina Del Rio T."/>
            <person name="Chen F."/>
            <person name="Lucas S."/>
            <person name="Tice H."/>
            <person name="Pitluck S."/>
            <person name="Cheng J.-F."/>
            <person name="Chertkov O."/>
            <person name="Brettin T."/>
            <person name="Han C."/>
            <person name="Detter J.C."/>
            <person name="Bruce D."/>
            <person name="Goodwin L."/>
            <person name="Ivanova N."/>
            <person name="Mavromatis K."/>
            <person name="Pati A."/>
            <person name="Mikhailova N."/>
            <person name="Chen A."/>
            <person name="Palaniappan K."/>
            <person name="Land M."/>
            <person name="Hauser L."/>
            <person name="Chang Y.-J."/>
            <person name="Jeffries C.D."/>
            <person name="Chain P."/>
            <person name="Rohde M."/>
            <person name="Goeker M."/>
            <person name="Bristow J."/>
            <person name="Eisen J.A."/>
            <person name="Markowitz V."/>
            <person name="Hugenholtz P."/>
            <person name="Kyrpides N.C."/>
            <person name="Klenk H.-P."/>
            <person name="Lapidus A."/>
        </authorList>
    </citation>
    <scope>NUCLEOTIDE SEQUENCE [LARGE SCALE GENOMIC DNA]</scope>
    <source>
        <strain evidence="6">DSM 15894 / CECT 5975 / LMG 20990 / XIL07</strain>
    </source>
</reference>
<keyword evidence="2" id="KW-1133">Transmembrane helix</keyword>
<organism evidence="5 6">
    <name type="scientific">Xylanimonas cellulosilytica (strain DSM 15894 / JCM 12276 / CECT 5975 / KCTC 9989 / LMG 20990 / NBRC 107835 / XIL07)</name>
    <dbReference type="NCBI Taxonomy" id="446471"/>
    <lineage>
        <taxon>Bacteria</taxon>
        <taxon>Bacillati</taxon>
        <taxon>Actinomycetota</taxon>
        <taxon>Actinomycetes</taxon>
        <taxon>Micrococcales</taxon>
        <taxon>Promicromonosporaceae</taxon>
        <taxon>Xylanimonas</taxon>
    </lineage>
</organism>
<dbReference type="KEGG" id="xce:Xcel_1043"/>
<feature type="region of interest" description="Disordered" evidence="1">
    <location>
        <begin position="112"/>
        <end position="135"/>
    </location>
</feature>
<feature type="transmembrane region" description="Helical" evidence="2">
    <location>
        <begin position="273"/>
        <end position="295"/>
    </location>
</feature>
<keyword evidence="6" id="KW-1185">Reference proteome</keyword>
<dbReference type="EMBL" id="CP001821">
    <property type="protein sequence ID" value="ACZ30074.1"/>
    <property type="molecule type" value="Genomic_DNA"/>
</dbReference>
<keyword evidence="3" id="KW-0732">Signal</keyword>
<feature type="domain" description="DUF4349" evidence="4">
    <location>
        <begin position="85"/>
        <end position="296"/>
    </location>
</feature>
<dbReference type="eggNOG" id="COG3206">
    <property type="taxonomic scope" value="Bacteria"/>
</dbReference>
<keyword evidence="2" id="KW-0812">Transmembrane</keyword>
<feature type="signal peptide" evidence="3">
    <location>
        <begin position="1"/>
        <end position="27"/>
    </location>
</feature>
<dbReference type="RefSeq" id="WP_012877816.1">
    <property type="nucleotide sequence ID" value="NC_013530.1"/>
</dbReference>
<feature type="chain" id="PRO_5038610158" description="DUF4349 domain-containing protein" evidence="3">
    <location>
        <begin position="28"/>
        <end position="320"/>
    </location>
</feature>
<sequence>MEALRPRTPARRRAGALAVVVTATLLAAGCSGSGSDAASDGAFETSEQRVPAGAVAGDELGAAAYDGAESPAGDVDRAAAEAAAREVITTGTATLVTEDPADAAARIATLTEQAGGRVERRQESRGSDTEPASARLTLRLPADRVNSTLEALRSLGDVADVSLTKEDVTATGRDLDARIAALETSTARLTELMAQAGDTEDLLRVEQELASRQGDLDALKAQRADLSDRVAMSTLEVWVTADEAAVAALAPPATGFRGGLEAGWDALAAFGRAAAVTVGAVLPWLAVAGVLALAWRAGAGLVRRARGTRPAVGTTPGDGA</sequence>
<dbReference type="OrthoDB" id="186919at2"/>
<dbReference type="InterPro" id="IPR025645">
    <property type="entry name" value="DUF4349"/>
</dbReference>
<dbReference type="AlphaFoldDB" id="D1BYZ9"/>
<evidence type="ECO:0000259" key="4">
    <source>
        <dbReference type="Pfam" id="PF14257"/>
    </source>
</evidence>
<gene>
    <name evidence="5" type="ordered locus">Xcel_1043</name>
</gene>
<dbReference type="Pfam" id="PF14257">
    <property type="entry name" value="DUF4349"/>
    <property type="match status" value="1"/>
</dbReference>
<dbReference type="PROSITE" id="PS51257">
    <property type="entry name" value="PROKAR_LIPOPROTEIN"/>
    <property type="match status" value="1"/>
</dbReference>
<name>D1BYZ9_XYLCX</name>
<evidence type="ECO:0000313" key="6">
    <source>
        <dbReference type="Proteomes" id="UP000002255"/>
    </source>
</evidence>
<keyword evidence="2" id="KW-0472">Membrane</keyword>
<evidence type="ECO:0000256" key="2">
    <source>
        <dbReference type="SAM" id="Phobius"/>
    </source>
</evidence>
<accession>D1BYZ9</accession>